<feature type="non-terminal residue" evidence="3">
    <location>
        <position position="1"/>
    </location>
</feature>
<feature type="compositionally biased region" description="Low complexity" evidence="1">
    <location>
        <begin position="327"/>
        <end position="342"/>
    </location>
</feature>
<feature type="region of interest" description="Disordered" evidence="1">
    <location>
        <begin position="2816"/>
        <end position="2836"/>
    </location>
</feature>
<feature type="region of interest" description="Disordered" evidence="1">
    <location>
        <begin position="2627"/>
        <end position="2646"/>
    </location>
</feature>
<feature type="compositionally biased region" description="Basic and acidic residues" evidence="1">
    <location>
        <begin position="44"/>
        <end position="59"/>
    </location>
</feature>
<feature type="compositionally biased region" description="Basic and acidic residues" evidence="1">
    <location>
        <begin position="3354"/>
        <end position="3369"/>
    </location>
</feature>
<feature type="region of interest" description="Disordered" evidence="1">
    <location>
        <begin position="3344"/>
        <end position="3417"/>
    </location>
</feature>
<name>A0AAD8ESV2_DIPPU</name>
<evidence type="ECO:0000259" key="2">
    <source>
        <dbReference type="PROSITE" id="PS50888"/>
    </source>
</evidence>
<dbReference type="SUPFAM" id="SSF47459">
    <property type="entry name" value="HLH, helix-loop-helix DNA-binding domain"/>
    <property type="match status" value="1"/>
</dbReference>
<gene>
    <name evidence="3" type="ORF">L9F63_000781</name>
</gene>
<feature type="region of interest" description="Disordered" evidence="1">
    <location>
        <begin position="963"/>
        <end position="989"/>
    </location>
</feature>
<evidence type="ECO:0000313" key="3">
    <source>
        <dbReference type="EMBL" id="KAJ9601046.1"/>
    </source>
</evidence>
<feature type="region of interest" description="Disordered" evidence="1">
    <location>
        <begin position="2140"/>
        <end position="2161"/>
    </location>
</feature>
<feature type="region of interest" description="Disordered" evidence="1">
    <location>
        <begin position="327"/>
        <end position="351"/>
    </location>
</feature>
<dbReference type="Proteomes" id="UP001233999">
    <property type="component" value="Unassembled WGS sequence"/>
</dbReference>
<comment type="caution">
    <text evidence="3">The sequence shown here is derived from an EMBL/GenBank/DDBJ whole genome shotgun (WGS) entry which is preliminary data.</text>
</comment>
<feature type="compositionally biased region" description="Polar residues" evidence="1">
    <location>
        <begin position="2400"/>
        <end position="2421"/>
    </location>
</feature>
<dbReference type="GO" id="GO:0046983">
    <property type="term" value="F:protein dimerization activity"/>
    <property type="evidence" value="ECO:0007669"/>
    <property type="project" value="InterPro"/>
</dbReference>
<evidence type="ECO:0000313" key="4">
    <source>
        <dbReference type="Proteomes" id="UP001233999"/>
    </source>
</evidence>
<feature type="region of interest" description="Disordered" evidence="1">
    <location>
        <begin position="2860"/>
        <end position="2887"/>
    </location>
</feature>
<proteinExistence type="predicted"/>
<feature type="region of interest" description="Disordered" evidence="1">
    <location>
        <begin position="1116"/>
        <end position="1155"/>
    </location>
</feature>
<feature type="region of interest" description="Disordered" evidence="1">
    <location>
        <begin position="1"/>
        <end position="26"/>
    </location>
</feature>
<feature type="compositionally biased region" description="Basic and acidic residues" evidence="1">
    <location>
        <begin position="2147"/>
        <end position="2161"/>
    </location>
</feature>
<sequence>MSNSDEVISVNIKSESSDEKNAFEDNKFTLDTVTIKSINAASECIDKTRMSNESEKKSSDNGNKPPQLVPYCIDIDDFSRDEDSSSPPQLFPEGIVTTKMNRTLSEKPIDPEKKLISDTSNDQNKVKCIEISDSFDESINKRLSCTMKKRDKSRQFPFRHGKWHDFILDSKELKKSLMSKYKPKMKEREKLKKASERMMSPPRALANYKGSNKKHKIDTLIKKQSNVDLKKKEPFVMIVNDGSLTVSTHDKTLIREASNSLMKKLSPSLPIKENSFTAATISSSAKKEPFSSLQLSSSMKGNTVLPTTTTSFSSDFTVLPVQTKLSSKGCSSNNRSSMPTSSFNKGNTLNFGASPNGSSTNLLVDVNTQNDSVHITRTPVTTLKSFKAVDITIQRKPEIANMKRGHTAKINKVVDFVDIKREFPDKEKQIDHREVDFCRTTSVNSTPKACITSKEKNSNQNSIIIGGDGFETLFPSSVSKMSLLGNNIYKLKDSGKTDIVASLEGRKPKQTTNLALSSDDMTVSMSPVNEHSNDSKIFDVERSGSPGSVKCSNKIVFTFPKSTIVTDASGNEVSTIDIIEEKGDRELISYTKRKTNELSALCLDNEGLSLLPITEKKRKEYGHNIVSENITLELSDKADLDTLMSSVSSICNKNTDENNRFKNSSVTSTKQCENTQFIEIHTSSGNVNKCKNVSPVTFKLNSETENEVIKHIKVENEGTTPPSNSVSNCLEDMDFETIVKLENNYDEKKDAEGDTIITKFKKDMFMNQGDDDTRNKNSEEYLFPGQVNWPDFEDNEDDDDDEYFTLPQRVSTGKEERDLIDGIEFLSFETERDMVEFTKIQQDFWYGSALDDGMIPSDDGLDMMDDAFAVCGDMDVQYAHQAIVPTKTNDITKIKGWRNKQFAVNDNPSSYCGLNNEYFEDDDGFESCDVKIADDLNLEEQQQNHWFSENAHINEPMETCNYGDQREEEEEDEKLSSCIDSEKQKSNSLKDNVTLNSMPVLKTDSPELLKQLQSNLTDTKNTKSAFVSDILDNYLSSHSQLNISYEIPKLGAEEGITHHKELEVNQFPFPSPTKHSHKAQERSKTTKKVGPKAKTLAEKRKLLEQDFNRQQKIKIPQKKLKKMTSPELHISEEKGSKFKENRENTKPKSKSRSALLIKEQKNELKLDPDYKYTWVRGRPIRITGSKIFKELVSCEDHFVSNETEQHTSVPTKQDDTVKNISEPVKIKTEENIPKEKEQNCKESETNVLEKSLPVQPTLKDASEKSHSLKTNTCGIMVSPRVGCPLHPFAIKHLKDLRCNKYLIDSIWAKFAVSVVISSKEKINCVPEKHIIPINYTVQTLNQKTSESNFDSSHTIMKEKSESSLTENIDVLRNPTDEVQLEVKTILEDMIQSVINHEIQDTIMKDDPDALTNVSSIIPESPKKVKKRKNRVHRELNRLDVNVIVMKEEGNGFIKNQDGENLCGRDFCRLGCVCDSVQNCEPLSNFLDHCGKVQCMFECLCKNKESFKVNLKKLNDNSINEKPSLLLSTAMRLKDEENRHLAKVEKEFRQTVIQSKNQMIVVGRGSSGDGGRRKREIKLPERYRDSSVVLGKEFAIAEFKMITGDDLYSSPNVPNSLNAKRTERQLSLPQYVQVDVPVPPRPKPYQRLIKAKLTPEQKMTLLNERYKITPCKISVEKMKGLEDVVPWCMVHLKYNCFCSGQSVKPFKKMPHRPVQRPPPIPGPVLDNSAKKPITTTRVQKPPSRNVAVKSTTNLPNIHAHDVYRHSARTYGTTINYRIRNQSHYFQFKHKRIYTAHTEENLTSNQPFVPYSPDLYMSASIIQTLPVLASEESQENTCNDTEEFGFGKIVSITSLKPEEFEKCDNVNMDQDEQMQENNTTLNIVKEVENVDRETSSDINALIEAEDTTLVIPEVQKVSSLSHEVPTNLIPLLPEDCNDVCAMRLRELISTKEEDLKNLYQDGKELADLSENDSGSIQVIKWSCLLNQLKNKSLFLWLKCENESMPKFFLTKTCNKPDQNWILVNVDEESYEIDVWKKLPLSITYILNQICRNNDIPSTDHLPMKENTFGFLLFEGENWELVGLFLKECDSESNFQEMEKSIENVAEEPEIETNKSLPHSEENHTVSDLIACEILDNLSEFSKTETPTKNSEKLSKEDGTNLDKNIDLKDNIENEQENAIEPREDNDDVNFLINSEPVTYESLRDEDTVMIENSSLSNSVVEFNTNDEVCIDHKTNSDTTINAATIQSLTIVNGDSEIVLNNFASVNVTNIENGITSTESLSESVDNEEIKDTKSQTCEEEVKDDTVADLSVLSEKLNLQNKESFTNDSIETADWENLNTEITNLDTKESNFNQCDTSNLISKEIKDKSGMVANSVLCMTVTLPPDSETLLDKSMHEVETDTSIKTPEYVSNQSNNICNENKSSPTRKDENELDTAMDSEIRIPLFLPMDPKETVSKDENELDTATDSEIRIPLFLPMNPKETVSKDENELDTATDSEIRIPLFLPMNPKETVSKDENELDTATDSEIRIPLFLPVNPKETVSKDENELDAATDSEIRIPLFLPMNPKETVSKDENELDTATDSEIRIPMFLPKKTVNEVNEMFVQIDLSDSSKESSKINEDKDVIASADIEEKTDISDTPSENQNNQTLDIDVPLPCGKMPSRWFMLIIKYKFDLLFVANSLVRYAQIVRAVMLANNHHKTVRLPLDNPSKEMYDNQPKFGVYAVPKLFTRVFIGPYGFREEAGVSTLKIINGKLVNVMHRDLNETADIDDSIMSLMTRKEESLNQQMEEMCDKNAFSLSNNKMCRGMWLCSNIKNKKKTSSNSSKRENMSLDLDTNISSEIPEKIQDDEFENQKINSIKTDTNNSVIGNDASTQGDSAVGNSNSKEENNDVVIVGDSVYTQGNGTSEQENSDFGNINSKQKNNDILIFGDSIYAQENKDPLIVGYDTSKQENIAPTIDKNENSSQEQSVEVKKFTSRRKQIFAPRNDNIRIEEVKMMDSSLFSSLRKGKMDILDSDDEILDVETPCNTGMLFREARLRSIGTGMQIKKESSGGSSSQLFERFTSSYRGTHLCLLEFFSTSRKNVDNNPLRFAQSVSQQELIGAGQGLPVLSIGKKAISIKLVPSISTVGYVTASMYHNKTILLRNPFNQNSQPCFFQNVDTATRWLTDELRAKIDFVPYDLQLKWKIRHSTVEKLKKCDMFNPKILDGQHIITAGGVAVKRRDEAAHAMSERWRRKELIECFRKLGSSFLTQRQLKKTNKFGILKMAYKEIKKCERMNSELVSELTDLRKKRFNNFTEFCWRVRAIPSAEERKTVLNKLISIFQKETDQKKIFDFENVTREDTYKKLQPSTQPMEEVKDSSSRRQNNGRDDTEDDYLSDEKILEGGNVRTNTQDIKKEKSNDDDDEKPKSVVPLSLKSTRDESVSMSIFVVNGNDPSPAKPQLDKDVVTVTRIPHKCSCGNKICLSGCSGSNSNNSSSKSQNNLMRSSSVSNVFEIVRKKVNILGPNRRSSDSDTSNKIQNDQKDNSHFNKDVSRDSKEGAKDLLETLPQDSEGFMELSKLYEKFKEEESKQNEIVNLNESGSSDNLDITDISWSRSSSKRRNLSISFDDDEIRAYKLKKISEDSNKKRIPNLSQKSNRMKTSTPLRVRVISQTSGINTPFIISQAMSGKSSTSLPSVLNSLDVSQNFIGTEHHHNLSGTNTSTLQLCEVILEQLTSVTKIRPSGKTAIPVTLSRSSNGLKMSTSCTTPVISSSSLLPKFEFKRTLMGADGELNKPKIRLIHKVTCDGKSTFVPSLVNKTEKIGYRLLTNNGVIKPIISLANIGQLRTASQSENSPKVVKLLTPSGNVEVPLSAVTNSQQVGGNTMSEETRVCVGVKKYE</sequence>
<protein>
    <recommendedName>
        <fullName evidence="2">BHLH domain-containing protein</fullName>
    </recommendedName>
</protein>
<reference evidence="3" key="2">
    <citation type="submission" date="2023-05" db="EMBL/GenBank/DDBJ databases">
        <authorList>
            <person name="Fouks B."/>
        </authorList>
    </citation>
    <scope>NUCLEOTIDE SEQUENCE</scope>
    <source>
        <strain evidence="3">Stay&amp;Tobe</strain>
        <tissue evidence="3">Testes</tissue>
    </source>
</reference>
<organism evidence="3 4">
    <name type="scientific">Diploptera punctata</name>
    <name type="common">Pacific beetle cockroach</name>
    <dbReference type="NCBI Taxonomy" id="6984"/>
    <lineage>
        <taxon>Eukaryota</taxon>
        <taxon>Metazoa</taxon>
        <taxon>Ecdysozoa</taxon>
        <taxon>Arthropoda</taxon>
        <taxon>Hexapoda</taxon>
        <taxon>Insecta</taxon>
        <taxon>Pterygota</taxon>
        <taxon>Neoptera</taxon>
        <taxon>Polyneoptera</taxon>
        <taxon>Dictyoptera</taxon>
        <taxon>Blattodea</taxon>
        <taxon>Blaberoidea</taxon>
        <taxon>Blaberidae</taxon>
        <taxon>Diplopterinae</taxon>
        <taxon>Diploptera</taxon>
    </lineage>
</organism>
<feature type="region of interest" description="Disordered" evidence="1">
    <location>
        <begin position="1706"/>
        <end position="1728"/>
    </location>
</feature>
<dbReference type="InterPro" id="IPR032060">
    <property type="entry name" value="MGA_dom"/>
</dbReference>
<dbReference type="InterPro" id="IPR011598">
    <property type="entry name" value="bHLH_dom"/>
</dbReference>
<accession>A0AAD8ESV2</accession>
<dbReference type="Pfam" id="PF16059">
    <property type="entry name" value="MGA_dom"/>
    <property type="match status" value="1"/>
</dbReference>
<feature type="region of interest" description="Disordered" evidence="1">
    <location>
        <begin position="3504"/>
        <end position="3536"/>
    </location>
</feature>
<feature type="compositionally biased region" description="Basic and acidic residues" evidence="1">
    <location>
        <begin position="15"/>
        <end position="26"/>
    </location>
</feature>
<dbReference type="EMBL" id="JASPKZ010000037">
    <property type="protein sequence ID" value="KAJ9601046.1"/>
    <property type="molecule type" value="Genomic_DNA"/>
</dbReference>
<dbReference type="PROSITE" id="PS50888">
    <property type="entry name" value="BHLH"/>
    <property type="match status" value="1"/>
</dbReference>
<feature type="domain" description="BHLH" evidence="2">
    <location>
        <begin position="3221"/>
        <end position="3273"/>
    </location>
</feature>
<keyword evidence="4" id="KW-1185">Reference proteome</keyword>
<feature type="compositionally biased region" description="Polar residues" evidence="1">
    <location>
        <begin position="2860"/>
        <end position="2882"/>
    </location>
</feature>
<feature type="region of interest" description="Disordered" evidence="1">
    <location>
        <begin position="1068"/>
        <end position="1093"/>
    </location>
</feature>
<feature type="region of interest" description="Disordered" evidence="1">
    <location>
        <begin position="44"/>
        <end position="68"/>
    </location>
</feature>
<feature type="compositionally biased region" description="Polar residues" evidence="1">
    <location>
        <begin position="1"/>
        <end position="14"/>
    </location>
</feature>
<feature type="region of interest" description="Disordered" evidence="1">
    <location>
        <begin position="2400"/>
        <end position="2428"/>
    </location>
</feature>
<dbReference type="Pfam" id="PF00010">
    <property type="entry name" value="HLH"/>
    <property type="match status" value="1"/>
</dbReference>
<dbReference type="Gene3D" id="4.10.280.10">
    <property type="entry name" value="Helix-loop-helix DNA-binding domain"/>
    <property type="match status" value="1"/>
</dbReference>
<feature type="compositionally biased region" description="Polar residues" evidence="1">
    <location>
        <begin position="2635"/>
        <end position="2646"/>
    </location>
</feature>
<evidence type="ECO:0000256" key="1">
    <source>
        <dbReference type="SAM" id="MobiDB-lite"/>
    </source>
</evidence>
<dbReference type="InterPro" id="IPR036638">
    <property type="entry name" value="HLH_DNA-bd_sf"/>
</dbReference>
<feature type="compositionally biased region" description="Basic and acidic residues" evidence="1">
    <location>
        <begin position="1129"/>
        <end position="1146"/>
    </location>
</feature>
<feature type="compositionally biased region" description="Basic and acidic residues" evidence="1">
    <location>
        <begin position="3520"/>
        <end position="3536"/>
    </location>
</feature>
<reference evidence="3" key="1">
    <citation type="journal article" date="2023" name="IScience">
        <title>Live-bearing cockroach genome reveals convergent evolutionary mechanisms linked to viviparity in insects and beyond.</title>
        <authorList>
            <person name="Fouks B."/>
            <person name="Harrison M.C."/>
            <person name="Mikhailova A.A."/>
            <person name="Marchal E."/>
            <person name="English S."/>
            <person name="Carruthers M."/>
            <person name="Jennings E.C."/>
            <person name="Chiamaka E.L."/>
            <person name="Frigard R.A."/>
            <person name="Pippel M."/>
            <person name="Attardo G.M."/>
            <person name="Benoit J.B."/>
            <person name="Bornberg-Bauer E."/>
            <person name="Tobe S.S."/>
        </authorList>
    </citation>
    <scope>NUCLEOTIDE SEQUENCE</scope>
    <source>
        <strain evidence="3">Stay&amp;Tobe</strain>
    </source>
</reference>